<feature type="transmembrane region" description="Helical" evidence="6">
    <location>
        <begin position="155"/>
        <end position="173"/>
    </location>
</feature>
<feature type="transmembrane region" description="Helical" evidence="6">
    <location>
        <begin position="303"/>
        <end position="327"/>
    </location>
</feature>
<dbReference type="PANTHER" id="PTHR30250">
    <property type="entry name" value="PST FAMILY PREDICTED COLANIC ACID TRANSPORTER"/>
    <property type="match status" value="1"/>
</dbReference>
<gene>
    <name evidence="7" type="ORF">ACFQL7_05910</name>
</gene>
<dbReference type="Pfam" id="PF01943">
    <property type="entry name" value="Polysacc_synt"/>
    <property type="match status" value="1"/>
</dbReference>
<feature type="transmembrane region" description="Helical" evidence="6">
    <location>
        <begin position="254"/>
        <end position="270"/>
    </location>
</feature>
<keyword evidence="2" id="KW-1003">Cell membrane</keyword>
<evidence type="ECO:0000256" key="1">
    <source>
        <dbReference type="ARBA" id="ARBA00004651"/>
    </source>
</evidence>
<proteinExistence type="predicted"/>
<comment type="caution">
    <text evidence="7">The sequence shown here is derived from an EMBL/GenBank/DDBJ whole genome shotgun (WGS) entry which is preliminary data.</text>
</comment>
<evidence type="ECO:0000256" key="4">
    <source>
        <dbReference type="ARBA" id="ARBA00022989"/>
    </source>
</evidence>
<dbReference type="Proteomes" id="UP001596417">
    <property type="component" value="Unassembled WGS sequence"/>
</dbReference>
<feature type="transmembrane region" description="Helical" evidence="6">
    <location>
        <begin position="116"/>
        <end position="134"/>
    </location>
</feature>
<feature type="transmembrane region" description="Helical" evidence="6">
    <location>
        <begin position="333"/>
        <end position="355"/>
    </location>
</feature>
<dbReference type="InterPro" id="IPR050833">
    <property type="entry name" value="Poly_Biosynth_Transport"/>
</dbReference>
<dbReference type="PANTHER" id="PTHR30250:SF11">
    <property type="entry name" value="O-ANTIGEN TRANSPORTER-RELATED"/>
    <property type="match status" value="1"/>
</dbReference>
<feature type="transmembrane region" description="Helical" evidence="6">
    <location>
        <begin position="85"/>
        <end position="104"/>
    </location>
</feature>
<feature type="transmembrane region" description="Helical" evidence="6">
    <location>
        <begin position="468"/>
        <end position="493"/>
    </location>
</feature>
<comment type="subcellular location">
    <subcellularLocation>
        <location evidence="1">Cell membrane</location>
        <topology evidence="1">Multi-pass membrane protein</topology>
    </subcellularLocation>
</comment>
<dbReference type="RefSeq" id="WP_264554961.1">
    <property type="nucleotide sequence ID" value="NZ_CP109979.1"/>
</dbReference>
<dbReference type="AlphaFoldDB" id="A0ABD5YKK5"/>
<name>A0ABD5YKK5_9EURY</name>
<feature type="transmembrane region" description="Helical" evidence="6">
    <location>
        <begin position="426"/>
        <end position="448"/>
    </location>
</feature>
<dbReference type="GeneID" id="76198998"/>
<feature type="transmembrane region" description="Helical" evidence="6">
    <location>
        <begin position="179"/>
        <end position="201"/>
    </location>
</feature>
<evidence type="ECO:0000256" key="3">
    <source>
        <dbReference type="ARBA" id="ARBA00022692"/>
    </source>
</evidence>
<keyword evidence="5 6" id="KW-0472">Membrane</keyword>
<keyword evidence="8" id="KW-1185">Reference proteome</keyword>
<evidence type="ECO:0000256" key="6">
    <source>
        <dbReference type="SAM" id="Phobius"/>
    </source>
</evidence>
<feature type="transmembrane region" description="Helical" evidence="6">
    <location>
        <begin position="42"/>
        <end position="64"/>
    </location>
</feature>
<dbReference type="GO" id="GO:0005886">
    <property type="term" value="C:plasma membrane"/>
    <property type="evidence" value="ECO:0007669"/>
    <property type="project" value="UniProtKB-SubCell"/>
</dbReference>
<keyword evidence="4 6" id="KW-1133">Transmembrane helix</keyword>
<evidence type="ECO:0000313" key="8">
    <source>
        <dbReference type="Proteomes" id="UP001596417"/>
    </source>
</evidence>
<feature type="transmembrane region" description="Helical" evidence="6">
    <location>
        <begin position="392"/>
        <end position="414"/>
    </location>
</feature>
<accession>A0ABD5YKK5</accession>
<evidence type="ECO:0000313" key="7">
    <source>
        <dbReference type="EMBL" id="MFC7189427.1"/>
    </source>
</evidence>
<protein>
    <submittedName>
        <fullName evidence="7">Polysaccharide biosynthesis C-terminal domain-containing protein</fullName>
    </submittedName>
</protein>
<dbReference type="EMBL" id="JBHTAX010000001">
    <property type="protein sequence ID" value="MFC7189427.1"/>
    <property type="molecule type" value="Genomic_DNA"/>
</dbReference>
<feature type="transmembrane region" description="Helical" evidence="6">
    <location>
        <begin position="367"/>
        <end position="386"/>
    </location>
</feature>
<keyword evidence="3 6" id="KW-0812">Transmembrane</keyword>
<feature type="transmembrane region" description="Helical" evidence="6">
    <location>
        <begin position="222"/>
        <end position="239"/>
    </location>
</feature>
<organism evidence="7 8">
    <name type="scientific">Halocatena marina</name>
    <dbReference type="NCBI Taxonomy" id="2934937"/>
    <lineage>
        <taxon>Archaea</taxon>
        <taxon>Methanobacteriati</taxon>
        <taxon>Methanobacteriota</taxon>
        <taxon>Stenosarchaea group</taxon>
        <taxon>Halobacteria</taxon>
        <taxon>Halobacteriales</taxon>
        <taxon>Natronomonadaceae</taxon>
        <taxon>Halocatena</taxon>
    </lineage>
</organism>
<sequence length="516" mass="55150">MNRNLVTAFGAIASSRLAIVLISVAFAPLLVRLLGFESYGAYAAVIALFDLLMIPVSSGVISGCRKYIAEDRDTAEWHSYIFAYYFRRAALLALIAMISLVAAVETGLVGHIYPHAYTPYFVLLAGLVIAAQFREYTRRALMGLKLEHIGEPLNVVYRGVFACLALALAALGFGVAGVLVAQIVASLLGVVLALIILTRHLSLTHLLKRIPDSYPTTAMRSFNYQSVVYIFLLASLYKVDQILLGTFASGDQVGYYRAALVLVQFLWFVPRSLQSLLLQSTSDLWANGRTDVIEALATRAARYVLLLTMLLALGLGALAPVFVPLYYGTAATPAIQVLWILLPGTVGVAVTRPLLTITHANGDMTVLIAATGAAAVINLVGNMVLIPPFGPSGAAIATTLGYGALPLFQVWGARSVGYRPFKNARLLQIGITTLFSGIGIVGLAVMLGTTTFETLGSPVVWGLHRTPLALVVVPPVGFLLYSGLAIATGAITVGELHEILDRVPRPLGSPIRSFLP</sequence>
<dbReference type="InterPro" id="IPR002797">
    <property type="entry name" value="Polysacc_synth"/>
</dbReference>
<evidence type="ECO:0000256" key="5">
    <source>
        <dbReference type="ARBA" id="ARBA00023136"/>
    </source>
</evidence>
<reference evidence="7 8" key="1">
    <citation type="journal article" date="2019" name="Int. J. Syst. Evol. Microbiol.">
        <title>The Global Catalogue of Microorganisms (GCM) 10K type strain sequencing project: providing services to taxonomists for standard genome sequencing and annotation.</title>
        <authorList>
            <consortium name="The Broad Institute Genomics Platform"/>
            <consortium name="The Broad Institute Genome Sequencing Center for Infectious Disease"/>
            <person name="Wu L."/>
            <person name="Ma J."/>
        </authorList>
    </citation>
    <scope>NUCLEOTIDE SEQUENCE [LARGE SCALE GENOMIC DNA]</scope>
    <source>
        <strain evidence="7 8">RDMS1</strain>
    </source>
</reference>
<evidence type="ECO:0000256" key="2">
    <source>
        <dbReference type="ARBA" id="ARBA00022475"/>
    </source>
</evidence>